<dbReference type="FunCoup" id="A0A136J7Z1">
    <property type="interactions" value="73"/>
</dbReference>
<gene>
    <name evidence="1" type="ORF">Micbo1qcDRAFT_161246</name>
</gene>
<dbReference type="AlphaFoldDB" id="A0A136J7Z1"/>
<dbReference type="InterPro" id="IPR050320">
    <property type="entry name" value="N5-glutamine_MTase"/>
</dbReference>
<dbReference type="STRING" id="196109.A0A136J7Z1"/>
<dbReference type="InParanoid" id="A0A136J7Z1"/>
<protein>
    <submittedName>
        <fullName evidence="1">S-adenosyl-L-methionine-dependent methyltransferase</fullName>
    </submittedName>
</protein>
<reference evidence="2" key="1">
    <citation type="submission" date="2016-02" db="EMBL/GenBank/DDBJ databases">
        <title>Draft genome sequence of Microdochium bolleyi, a fungal endophyte of beachgrass.</title>
        <authorList>
            <consortium name="DOE Joint Genome Institute"/>
            <person name="David A.S."/>
            <person name="May G."/>
            <person name="Haridas S."/>
            <person name="Lim J."/>
            <person name="Wang M."/>
            <person name="Labutti K."/>
            <person name="Lipzen A."/>
            <person name="Barry K."/>
            <person name="Grigoriev I.V."/>
        </authorList>
    </citation>
    <scope>NUCLEOTIDE SEQUENCE [LARGE SCALE GENOMIC DNA]</scope>
    <source>
        <strain evidence="2">J235TASD1</strain>
    </source>
</reference>
<dbReference type="Proteomes" id="UP000070501">
    <property type="component" value="Unassembled WGS sequence"/>
</dbReference>
<accession>A0A136J7Z1</accession>
<dbReference type="InterPro" id="IPR029063">
    <property type="entry name" value="SAM-dependent_MTases_sf"/>
</dbReference>
<dbReference type="Gene3D" id="3.40.50.150">
    <property type="entry name" value="Vaccinia Virus protein VP39"/>
    <property type="match status" value="1"/>
</dbReference>
<evidence type="ECO:0000313" key="2">
    <source>
        <dbReference type="Proteomes" id="UP000070501"/>
    </source>
</evidence>
<dbReference type="PANTHER" id="PTHR18895:SF74">
    <property type="entry name" value="MTRF1L RELEASE FACTOR GLUTAMINE METHYLTRANSFERASE"/>
    <property type="match status" value="1"/>
</dbReference>
<keyword evidence="1" id="KW-0808">Transferase</keyword>
<dbReference type="OrthoDB" id="269872at2759"/>
<keyword evidence="2" id="KW-1185">Reference proteome</keyword>
<proteinExistence type="predicted"/>
<dbReference type="GO" id="GO:0032259">
    <property type="term" value="P:methylation"/>
    <property type="evidence" value="ECO:0007669"/>
    <property type="project" value="UniProtKB-KW"/>
</dbReference>
<dbReference type="GO" id="GO:0008168">
    <property type="term" value="F:methyltransferase activity"/>
    <property type="evidence" value="ECO:0007669"/>
    <property type="project" value="UniProtKB-KW"/>
</dbReference>
<feature type="non-terminal residue" evidence="1">
    <location>
        <position position="176"/>
    </location>
</feature>
<sequence length="176" mass="19735">MPRLPFSLIRRAHSESPNLAALLPVCRDIATARTELRWIREDVVARHKARGRLSTEAAIGRLCHKRGLGVPLQYVLGSQPFGRIDIQCRPGVLIPRPETEAWVYHLGELLCKPYRGREGGSINILDFCTGTGCIALLLASRLRRKHFREVKAFGCDISPKAVALASQNYLTNVRRK</sequence>
<dbReference type="CDD" id="cd02440">
    <property type="entry name" value="AdoMet_MTases"/>
    <property type="match status" value="1"/>
</dbReference>
<dbReference type="EMBL" id="KQ964248">
    <property type="protein sequence ID" value="KXJ93269.1"/>
    <property type="molecule type" value="Genomic_DNA"/>
</dbReference>
<name>A0A136J7Z1_9PEZI</name>
<keyword evidence="1" id="KW-0489">Methyltransferase</keyword>
<dbReference type="SUPFAM" id="SSF53335">
    <property type="entry name" value="S-adenosyl-L-methionine-dependent methyltransferases"/>
    <property type="match status" value="1"/>
</dbReference>
<evidence type="ECO:0000313" key="1">
    <source>
        <dbReference type="EMBL" id="KXJ93269.1"/>
    </source>
</evidence>
<dbReference type="GO" id="GO:0005739">
    <property type="term" value="C:mitochondrion"/>
    <property type="evidence" value="ECO:0007669"/>
    <property type="project" value="TreeGrafter"/>
</dbReference>
<dbReference type="PANTHER" id="PTHR18895">
    <property type="entry name" value="HEMK METHYLTRANSFERASE"/>
    <property type="match status" value="1"/>
</dbReference>
<organism evidence="1 2">
    <name type="scientific">Microdochium bolleyi</name>
    <dbReference type="NCBI Taxonomy" id="196109"/>
    <lineage>
        <taxon>Eukaryota</taxon>
        <taxon>Fungi</taxon>
        <taxon>Dikarya</taxon>
        <taxon>Ascomycota</taxon>
        <taxon>Pezizomycotina</taxon>
        <taxon>Sordariomycetes</taxon>
        <taxon>Xylariomycetidae</taxon>
        <taxon>Xylariales</taxon>
        <taxon>Microdochiaceae</taxon>
        <taxon>Microdochium</taxon>
    </lineage>
</organism>